<sequence length="138" mass="13961">MCATSALLRPVIGLLLGLALIFLIVDVGPRWQTTSAAWATRGIPASGAVSSCVAHDHGAPPVPVPQPSPRTDSGDHAVVASCATTALTHALDSTPPVQLQSDTPTPVCCLISTGTSAPRGTETRVYTSRAPPASSPAS</sequence>
<organism evidence="3 4">
    <name type="scientific">Thermasporomyces composti</name>
    <dbReference type="NCBI Taxonomy" id="696763"/>
    <lineage>
        <taxon>Bacteria</taxon>
        <taxon>Bacillati</taxon>
        <taxon>Actinomycetota</taxon>
        <taxon>Actinomycetes</taxon>
        <taxon>Propionibacteriales</taxon>
        <taxon>Nocardioidaceae</taxon>
        <taxon>Thermasporomyces</taxon>
    </lineage>
</organism>
<accession>A0A3D9VGC0</accession>
<feature type="transmembrane region" description="Helical" evidence="2">
    <location>
        <begin position="6"/>
        <end position="25"/>
    </location>
</feature>
<feature type="region of interest" description="Disordered" evidence="1">
    <location>
        <begin position="113"/>
        <end position="138"/>
    </location>
</feature>
<reference evidence="3 4" key="1">
    <citation type="submission" date="2018-08" db="EMBL/GenBank/DDBJ databases">
        <title>Sequencing the genomes of 1000 actinobacteria strains.</title>
        <authorList>
            <person name="Klenk H.-P."/>
        </authorList>
    </citation>
    <scope>NUCLEOTIDE SEQUENCE [LARGE SCALE GENOMIC DNA]</scope>
    <source>
        <strain evidence="3 4">DSM 22891</strain>
    </source>
</reference>
<keyword evidence="4" id="KW-1185">Reference proteome</keyword>
<protein>
    <submittedName>
        <fullName evidence="3">Uncharacterized protein</fullName>
    </submittedName>
</protein>
<keyword evidence="2" id="KW-1133">Transmembrane helix</keyword>
<comment type="caution">
    <text evidence="3">The sequence shown here is derived from an EMBL/GenBank/DDBJ whole genome shotgun (WGS) entry which is preliminary data.</text>
</comment>
<evidence type="ECO:0000313" key="3">
    <source>
        <dbReference type="EMBL" id="REF38205.1"/>
    </source>
</evidence>
<keyword evidence="2" id="KW-0812">Transmembrane</keyword>
<dbReference type="Proteomes" id="UP000256485">
    <property type="component" value="Unassembled WGS sequence"/>
</dbReference>
<name>A0A3D9VGC0_THECX</name>
<gene>
    <name evidence="3" type="ORF">DFJ64_3676</name>
</gene>
<feature type="region of interest" description="Disordered" evidence="1">
    <location>
        <begin position="56"/>
        <end position="76"/>
    </location>
</feature>
<proteinExistence type="predicted"/>
<evidence type="ECO:0000256" key="2">
    <source>
        <dbReference type="SAM" id="Phobius"/>
    </source>
</evidence>
<evidence type="ECO:0000313" key="4">
    <source>
        <dbReference type="Proteomes" id="UP000256485"/>
    </source>
</evidence>
<evidence type="ECO:0000256" key="1">
    <source>
        <dbReference type="SAM" id="MobiDB-lite"/>
    </source>
</evidence>
<keyword evidence="2" id="KW-0472">Membrane</keyword>
<dbReference type="RefSeq" id="WP_147304757.1">
    <property type="nucleotide sequence ID" value="NZ_QTUC01000001.1"/>
</dbReference>
<dbReference type="AlphaFoldDB" id="A0A3D9VGC0"/>
<dbReference type="EMBL" id="QTUC01000001">
    <property type="protein sequence ID" value="REF38205.1"/>
    <property type="molecule type" value="Genomic_DNA"/>
</dbReference>